<dbReference type="RefSeq" id="WP_346142609.1">
    <property type="nucleotide sequence ID" value="NZ_BAAAUA010000010.1"/>
</dbReference>
<sequence length="184" mass="19233">MAIADDIKKTLSDPTPLYALAGASDLAYEKLREVPGRVEALTADRRGTQERAAAALQEAGSRLVAAQAKVTESVGALPTDVKVLQAKAQELAMQQVGRALEFAVKAKEVYDELAVRGRTVVDTAADKGRADETPVAEVEVAEVAVDLADEDAADESVAQEPVAEGAPAPAKKAGRARKSTAPKE</sequence>
<proteinExistence type="predicted"/>
<organism evidence="2 3">
    <name type="scientific">Kitasatospora cinereorecta</name>
    <dbReference type="NCBI Taxonomy" id="285560"/>
    <lineage>
        <taxon>Bacteria</taxon>
        <taxon>Bacillati</taxon>
        <taxon>Actinomycetota</taxon>
        <taxon>Actinomycetes</taxon>
        <taxon>Kitasatosporales</taxon>
        <taxon>Streptomycetaceae</taxon>
        <taxon>Kitasatospora</taxon>
    </lineage>
</organism>
<protein>
    <recommendedName>
        <fullName evidence="4">Heparin binding hemagglutinin HbhA</fullName>
    </recommendedName>
</protein>
<feature type="compositionally biased region" description="Low complexity" evidence="1">
    <location>
        <begin position="155"/>
        <end position="171"/>
    </location>
</feature>
<gene>
    <name evidence="2" type="ORF">ACFPZF_15840</name>
</gene>
<accession>A0ABW0VEG4</accession>
<evidence type="ECO:0000313" key="2">
    <source>
        <dbReference type="EMBL" id="MFC5642820.1"/>
    </source>
</evidence>
<name>A0ABW0VEG4_9ACTN</name>
<reference evidence="3" key="1">
    <citation type="journal article" date="2019" name="Int. J. Syst. Evol. Microbiol.">
        <title>The Global Catalogue of Microorganisms (GCM) 10K type strain sequencing project: providing services to taxonomists for standard genome sequencing and annotation.</title>
        <authorList>
            <consortium name="The Broad Institute Genomics Platform"/>
            <consortium name="The Broad Institute Genome Sequencing Center for Infectious Disease"/>
            <person name="Wu L."/>
            <person name="Ma J."/>
        </authorList>
    </citation>
    <scope>NUCLEOTIDE SEQUENCE [LARGE SCALE GENOMIC DNA]</scope>
    <source>
        <strain evidence="3">CGMCC 4.1622</strain>
    </source>
</reference>
<dbReference type="EMBL" id="JBHSOC010000023">
    <property type="protein sequence ID" value="MFC5642820.1"/>
    <property type="molecule type" value="Genomic_DNA"/>
</dbReference>
<comment type="caution">
    <text evidence="2">The sequence shown here is derived from an EMBL/GenBank/DDBJ whole genome shotgun (WGS) entry which is preliminary data.</text>
</comment>
<dbReference type="Proteomes" id="UP001596066">
    <property type="component" value="Unassembled WGS sequence"/>
</dbReference>
<feature type="region of interest" description="Disordered" evidence="1">
    <location>
        <begin position="149"/>
        <end position="184"/>
    </location>
</feature>
<feature type="compositionally biased region" description="Basic residues" evidence="1">
    <location>
        <begin position="172"/>
        <end position="184"/>
    </location>
</feature>
<evidence type="ECO:0000313" key="3">
    <source>
        <dbReference type="Proteomes" id="UP001596066"/>
    </source>
</evidence>
<keyword evidence="3" id="KW-1185">Reference proteome</keyword>
<evidence type="ECO:0008006" key="4">
    <source>
        <dbReference type="Google" id="ProtNLM"/>
    </source>
</evidence>
<evidence type="ECO:0000256" key="1">
    <source>
        <dbReference type="SAM" id="MobiDB-lite"/>
    </source>
</evidence>